<dbReference type="InterPro" id="IPR050490">
    <property type="entry name" value="Bact_solute-bd_prot1"/>
</dbReference>
<dbReference type="RefSeq" id="WP_165452157.1">
    <property type="nucleotide sequence ID" value="NZ_SIRE01000002.1"/>
</dbReference>
<dbReference type="EMBL" id="SIRE01000002">
    <property type="protein sequence ID" value="TBL81812.1"/>
    <property type="molecule type" value="Genomic_DNA"/>
</dbReference>
<reference evidence="3 4" key="1">
    <citation type="submission" date="2019-02" db="EMBL/GenBank/DDBJ databases">
        <title>Paenibacillus sp. nov., isolated from surface-sterilized tissue of Thalictrum simplex L.</title>
        <authorList>
            <person name="Tuo L."/>
        </authorList>
    </citation>
    <scope>NUCLEOTIDE SEQUENCE [LARGE SCALE GENOMIC DNA]</scope>
    <source>
        <strain evidence="3 4">N2SHLJ1</strain>
    </source>
</reference>
<organism evidence="3 4">
    <name type="scientific">Paenibacillus thalictri</name>
    <dbReference type="NCBI Taxonomy" id="2527873"/>
    <lineage>
        <taxon>Bacteria</taxon>
        <taxon>Bacillati</taxon>
        <taxon>Bacillota</taxon>
        <taxon>Bacilli</taxon>
        <taxon>Bacillales</taxon>
        <taxon>Paenibacillaceae</taxon>
        <taxon>Paenibacillus</taxon>
    </lineage>
</organism>
<dbReference type="Proteomes" id="UP000293142">
    <property type="component" value="Unassembled WGS sequence"/>
</dbReference>
<evidence type="ECO:0000256" key="1">
    <source>
        <dbReference type="SAM" id="MobiDB-lite"/>
    </source>
</evidence>
<name>A0A4V2J4Z5_9BACL</name>
<feature type="signal peptide" evidence="2">
    <location>
        <begin position="1"/>
        <end position="20"/>
    </location>
</feature>
<dbReference type="Gene3D" id="3.40.190.10">
    <property type="entry name" value="Periplasmic binding protein-like II"/>
    <property type="match status" value="2"/>
</dbReference>
<comment type="caution">
    <text evidence="3">The sequence shown here is derived from an EMBL/GenBank/DDBJ whole genome shotgun (WGS) entry which is preliminary data.</text>
</comment>
<feature type="chain" id="PRO_5039387184" evidence="2">
    <location>
        <begin position="21"/>
        <end position="461"/>
    </location>
</feature>
<evidence type="ECO:0000313" key="3">
    <source>
        <dbReference type="EMBL" id="TBL81812.1"/>
    </source>
</evidence>
<feature type="region of interest" description="Disordered" evidence="1">
    <location>
        <begin position="29"/>
        <end position="61"/>
    </location>
</feature>
<gene>
    <name evidence="3" type="ORF">EYB31_02135</name>
</gene>
<dbReference type="Pfam" id="PF01547">
    <property type="entry name" value="SBP_bac_1"/>
    <property type="match status" value="1"/>
</dbReference>
<sequence length="461" mass="50065">MKKRWVHGMALLAVSALLLAACGGTGGGTGSAGSTGSTGNTASSGGAGGTGGQPAKPEEKKNEEKITLRVGYFAGAQATVDVTNKVIALFEKKYPNIKIESEYSPFANYFEKLSVQAAGNSMPDVVRQDYAYLAQYVNKDLMFGLDDLVKQGKINLEGVDKKHLEGGMVNGKLYGINIGNNAFVSLYDPEAFAKAGVPLPTDNWTWQQYEQTVLQLKDKLNIYGDMHLGSNVFQIYLRQNGASFFNKDGTALGYDDDKLFTDFYDMVLRLQKAKALSPIAEELEAKAAEDTPFAKGKTVMDNQSWSNNLLVRETLSKKKLQMALVPGSGNGKGMYLKPSQFMSISKSSKQVDAAAQFIDFWMNDIEANKALNATLGFPYIPKVLDAMSPGFDEVQKKTAAYLKTVEKYAAAIDPPAPGNSGEVSKLLEIATGEIYFEKSSTKDAAAKFRKQANEILAKNKK</sequence>
<feature type="compositionally biased region" description="Low complexity" evidence="1">
    <location>
        <begin position="34"/>
        <end position="44"/>
    </location>
</feature>
<keyword evidence="2" id="KW-0732">Signal</keyword>
<evidence type="ECO:0000256" key="2">
    <source>
        <dbReference type="SAM" id="SignalP"/>
    </source>
</evidence>
<protein>
    <submittedName>
        <fullName evidence="3">Extracellular solute-binding protein</fullName>
    </submittedName>
</protein>
<keyword evidence="4" id="KW-1185">Reference proteome</keyword>
<dbReference type="PANTHER" id="PTHR43649:SF11">
    <property type="entry name" value="ABC TRANSPORTER SUBSTRATE-BINDING PROTEIN YESO-RELATED"/>
    <property type="match status" value="1"/>
</dbReference>
<accession>A0A4V2J4Z5</accession>
<dbReference type="SUPFAM" id="SSF53850">
    <property type="entry name" value="Periplasmic binding protein-like II"/>
    <property type="match status" value="1"/>
</dbReference>
<dbReference type="InterPro" id="IPR006059">
    <property type="entry name" value="SBP"/>
</dbReference>
<evidence type="ECO:0000313" key="4">
    <source>
        <dbReference type="Proteomes" id="UP000293142"/>
    </source>
</evidence>
<dbReference type="AlphaFoldDB" id="A0A4V2J4Z5"/>
<proteinExistence type="predicted"/>
<dbReference type="PANTHER" id="PTHR43649">
    <property type="entry name" value="ARABINOSE-BINDING PROTEIN-RELATED"/>
    <property type="match status" value="1"/>
</dbReference>
<dbReference type="PROSITE" id="PS51257">
    <property type="entry name" value="PROKAR_LIPOPROTEIN"/>
    <property type="match status" value="1"/>
</dbReference>